<sequence length="124" mass="13863">MENPATATWNLEISSSDATKILQGFQPQSMDDKWKCETDQPDEEGNTVIYFARSWTGNVMFQVKAIIPASGSSTSGQPEGSKPRFKELTWDRRSDVHETSEEEAKSTTIALCRGLLRCELKESS</sequence>
<accession>A0A2T2NW89</accession>
<evidence type="ECO:0000313" key="3">
    <source>
        <dbReference type="Proteomes" id="UP000240883"/>
    </source>
</evidence>
<dbReference type="OrthoDB" id="4521980at2759"/>
<feature type="region of interest" description="Disordered" evidence="1">
    <location>
        <begin position="69"/>
        <end position="103"/>
    </location>
</feature>
<name>A0A2T2NW89_CORCC</name>
<evidence type="ECO:0000313" key="2">
    <source>
        <dbReference type="EMBL" id="PSN69687.1"/>
    </source>
</evidence>
<gene>
    <name evidence="2" type="ORF">BS50DRAFT_571057</name>
</gene>
<dbReference type="Proteomes" id="UP000240883">
    <property type="component" value="Unassembled WGS sequence"/>
</dbReference>
<feature type="compositionally biased region" description="Basic and acidic residues" evidence="1">
    <location>
        <begin position="81"/>
        <end position="103"/>
    </location>
</feature>
<dbReference type="EMBL" id="KZ678132">
    <property type="protein sequence ID" value="PSN69687.1"/>
    <property type="molecule type" value="Genomic_DNA"/>
</dbReference>
<protein>
    <submittedName>
        <fullName evidence="2">Uncharacterized protein</fullName>
    </submittedName>
</protein>
<keyword evidence="3" id="KW-1185">Reference proteome</keyword>
<reference evidence="2 3" key="1">
    <citation type="journal article" date="2018" name="Front. Microbiol.">
        <title>Genome-Wide Analysis of Corynespora cassiicola Leaf Fall Disease Putative Effectors.</title>
        <authorList>
            <person name="Lopez D."/>
            <person name="Ribeiro S."/>
            <person name="Label P."/>
            <person name="Fumanal B."/>
            <person name="Venisse J.S."/>
            <person name="Kohler A."/>
            <person name="de Oliveira R.R."/>
            <person name="Labutti K."/>
            <person name="Lipzen A."/>
            <person name="Lail K."/>
            <person name="Bauer D."/>
            <person name="Ohm R.A."/>
            <person name="Barry K.W."/>
            <person name="Spatafora J."/>
            <person name="Grigoriev I.V."/>
            <person name="Martin F.M."/>
            <person name="Pujade-Renaud V."/>
        </authorList>
    </citation>
    <scope>NUCLEOTIDE SEQUENCE [LARGE SCALE GENOMIC DNA]</scope>
    <source>
        <strain evidence="2 3">Philippines</strain>
    </source>
</reference>
<proteinExistence type="predicted"/>
<dbReference type="STRING" id="1448308.A0A2T2NW89"/>
<dbReference type="AlphaFoldDB" id="A0A2T2NW89"/>
<organism evidence="2 3">
    <name type="scientific">Corynespora cassiicola Philippines</name>
    <dbReference type="NCBI Taxonomy" id="1448308"/>
    <lineage>
        <taxon>Eukaryota</taxon>
        <taxon>Fungi</taxon>
        <taxon>Dikarya</taxon>
        <taxon>Ascomycota</taxon>
        <taxon>Pezizomycotina</taxon>
        <taxon>Dothideomycetes</taxon>
        <taxon>Pleosporomycetidae</taxon>
        <taxon>Pleosporales</taxon>
        <taxon>Corynesporascaceae</taxon>
        <taxon>Corynespora</taxon>
    </lineage>
</organism>
<evidence type="ECO:0000256" key="1">
    <source>
        <dbReference type="SAM" id="MobiDB-lite"/>
    </source>
</evidence>